<feature type="region of interest" description="Disordered" evidence="2">
    <location>
        <begin position="348"/>
        <end position="376"/>
    </location>
</feature>
<dbReference type="PANTHER" id="PTHR44924:SF1">
    <property type="entry name" value="DNAJ SUBFAMILY A MEMBER 2"/>
    <property type="match status" value="1"/>
</dbReference>
<dbReference type="AlphaFoldDB" id="A0AAD5U4T8"/>
<dbReference type="EMBL" id="JADGJW010000153">
    <property type="protein sequence ID" value="KAJ3222910.1"/>
    <property type="molecule type" value="Genomic_DNA"/>
</dbReference>
<evidence type="ECO:0000313" key="4">
    <source>
        <dbReference type="EMBL" id="KAJ3222910.1"/>
    </source>
</evidence>
<protein>
    <recommendedName>
        <fullName evidence="3">J domain-containing protein</fullName>
    </recommendedName>
</protein>
<gene>
    <name evidence="4" type="ORF">HK099_001762</name>
</gene>
<feature type="region of interest" description="Disordered" evidence="2">
    <location>
        <begin position="34"/>
        <end position="79"/>
    </location>
</feature>
<feature type="compositionally biased region" description="Low complexity" evidence="2">
    <location>
        <begin position="52"/>
        <end position="68"/>
    </location>
</feature>
<dbReference type="InterPro" id="IPR001623">
    <property type="entry name" value="DnaJ_domain"/>
</dbReference>
<dbReference type="SMART" id="SM00271">
    <property type="entry name" value="DnaJ"/>
    <property type="match status" value="1"/>
</dbReference>
<dbReference type="InterPro" id="IPR036869">
    <property type="entry name" value="J_dom_sf"/>
</dbReference>
<dbReference type="PRINTS" id="PR00625">
    <property type="entry name" value="JDOMAIN"/>
</dbReference>
<dbReference type="InterPro" id="IPR026894">
    <property type="entry name" value="DnaJ_X"/>
</dbReference>
<name>A0AAD5U4T8_9FUNG</name>
<dbReference type="InterPro" id="IPR018253">
    <property type="entry name" value="DnaJ_domain_CS"/>
</dbReference>
<dbReference type="CDD" id="cd06257">
    <property type="entry name" value="DnaJ"/>
    <property type="match status" value="1"/>
</dbReference>
<organism evidence="4 5">
    <name type="scientific">Clydaea vesicula</name>
    <dbReference type="NCBI Taxonomy" id="447962"/>
    <lineage>
        <taxon>Eukaryota</taxon>
        <taxon>Fungi</taxon>
        <taxon>Fungi incertae sedis</taxon>
        <taxon>Chytridiomycota</taxon>
        <taxon>Chytridiomycota incertae sedis</taxon>
        <taxon>Chytridiomycetes</taxon>
        <taxon>Lobulomycetales</taxon>
        <taxon>Lobulomycetaceae</taxon>
        <taxon>Clydaea</taxon>
    </lineage>
</organism>
<comment type="caution">
    <text evidence="4">The sequence shown here is derived from an EMBL/GenBank/DDBJ whole genome shotgun (WGS) entry which is preliminary data.</text>
</comment>
<dbReference type="PROSITE" id="PS00636">
    <property type="entry name" value="DNAJ_1"/>
    <property type="match status" value="1"/>
</dbReference>
<reference evidence="4" key="1">
    <citation type="submission" date="2020-05" db="EMBL/GenBank/DDBJ databases">
        <title>Phylogenomic resolution of chytrid fungi.</title>
        <authorList>
            <person name="Stajich J.E."/>
            <person name="Amses K."/>
            <person name="Simmons R."/>
            <person name="Seto K."/>
            <person name="Myers J."/>
            <person name="Bonds A."/>
            <person name="Quandt C.A."/>
            <person name="Barry K."/>
            <person name="Liu P."/>
            <person name="Grigoriev I."/>
            <person name="Longcore J.E."/>
            <person name="James T.Y."/>
        </authorList>
    </citation>
    <scope>NUCLEOTIDE SEQUENCE</scope>
    <source>
        <strain evidence="4">JEL0476</strain>
    </source>
</reference>
<evidence type="ECO:0000313" key="5">
    <source>
        <dbReference type="Proteomes" id="UP001211065"/>
    </source>
</evidence>
<feature type="compositionally biased region" description="Polar residues" evidence="2">
    <location>
        <begin position="41"/>
        <end position="51"/>
    </location>
</feature>
<feature type="compositionally biased region" description="Basic and acidic residues" evidence="2">
    <location>
        <begin position="365"/>
        <end position="376"/>
    </location>
</feature>
<evidence type="ECO:0000259" key="3">
    <source>
        <dbReference type="PROSITE" id="PS50076"/>
    </source>
</evidence>
<feature type="coiled-coil region" evidence="1">
    <location>
        <begin position="205"/>
        <end position="232"/>
    </location>
</feature>
<dbReference type="Pfam" id="PF00226">
    <property type="entry name" value="DnaJ"/>
    <property type="match status" value="1"/>
</dbReference>
<evidence type="ECO:0000256" key="1">
    <source>
        <dbReference type="SAM" id="Coils"/>
    </source>
</evidence>
<accession>A0AAD5U4T8</accession>
<feature type="domain" description="J" evidence="3">
    <location>
        <begin position="82"/>
        <end position="146"/>
    </location>
</feature>
<evidence type="ECO:0000256" key="2">
    <source>
        <dbReference type="SAM" id="MobiDB-lite"/>
    </source>
</evidence>
<keyword evidence="5" id="KW-1185">Reference proteome</keyword>
<sequence>MEFTTPTLDSAPLNYNVECFSCLEVNQIPATAVHGQHKRQFQNSQTKPSATNQSQQQQQQKKNGGFSFPSKTGTDENPSDLEYYDLLGVKPTAKASEIKKAYYVMAMKYHPDKNDAPDAEEKFKKISEAYQTLYDADRRSHYNQYGKAAQNENTFQDPQEFFKQQFGGDKFVDLIGEISIGKDFKDALSTMGDENGEGKKDIDYAAKTEIRNKRVNKLAETLKDRLSNYTDAFPQTDLTNLPVGGTMEELSAFAMQSFKKEAIKQAESLKNESYGPELLYSIGYTYELKSQQYLALMDAEDGPLLRRGLGFLNRGVGAFREKAHIMTETVGTVKSALDLQKKFQRLQEMEKKKEGQEASGEPYETDIHESETRQRLETEAATKGLETLWRGSKLEVESVLREVCDKVLDDKTCSREILRRRAEALSVLGNIFMEVKIKEDNMIKNKESSKQ</sequence>
<dbReference type="Proteomes" id="UP001211065">
    <property type="component" value="Unassembled WGS sequence"/>
</dbReference>
<dbReference type="SUPFAM" id="SSF46565">
    <property type="entry name" value="Chaperone J-domain"/>
    <property type="match status" value="1"/>
</dbReference>
<dbReference type="Gene3D" id="1.10.287.110">
    <property type="entry name" value="DnaJ domain"/>
    <property type="match status" value="1"/>
</dbReference>
<keyword evidence="1" id="KW-0175">Coiled coil</keyword>
<dbReference type="PROSITE" id="PS50076">
    <property type="entry name" value="DNAJ_2"/>
    <property type="match status" value="1"/>
</dbReference>
<dbReference type="Pfam" id="PF14308">
    <property type="entry name" value="DnaJ-X"/>
    <property type="match status" value="1"/>
</dbReference>
<proteinExistence type="predicted"/>
<dbReference type="PANTHER" id="PTHR44924">
    <property type="entry name" value="DNAJ SUBFAMILY A MEMBER 2"/>
    <property type="match status" value="1"/>
</dbReference>